<dbReference type="AlphaFoldDB" id="A0A183JST0"/>
<gene>
    <name evidence="1" type="ORF">SCUD_LOCUS5770</name>
</gene>
<reference evidence="1 2" key="2">
    <citation type="submission" date="2018-11" db="EMBL/GenBank/DDBJ databases">
        <authorList>
            <consortium name="Pathogen Informatics"/>
        </authorList>
    </citation>
    <scope>NUCLEOTIDE SEQUENCE [LARGE SCALE GENOMIC DNA]</scope>
    <source>
        <strain evidence="1">Dakar</strain>
        <strain evidence="2">Dakar, Senegal</strain>
    </source>
</reference>
<evidence type="ECO:0000313" key="2">
    <source>
        <dbReference type="Proteomes" id="UP000279833"/>
    </source>
</evidence>
<organism evidence="3">
    <name type="scientific">Schistosoma curassoni</name>
    <dbReference type="NCBI Taxonomy" id="6186"/>
    <lineage>
        <taxon>Eukaryota</taxon>
        <taxon>Metazoa</taxon>
        <taxon>Spiralia</taxon>
        <taxon>Lophotrochozoa</taxon>
        <taxon>Platyhelminthes</taxon>
        <taxon>Trematoda</taxon>
        <taxon>Digenea</taxon>
        <taxon>Strigeidida</taxon>
        <taxon>Schistosomatoidea</taxon>
        <taxon>Schistosomatidae</taxon>
        <taxon>Schistosoma</taxon>
    </lineage>
</organism>
<name>A0A183JST0_9TREM</name>
<proteinExistence type="predicted"/>
<reference evidence="3" key="1">
    <citation type="submission" date="2016-06" db="UniProtKB">
        <authorList>
            <consortium name="WormBaseParasite"/>
        </authorList>
    </citation>
    <scope>IDENTIFICATION</scope>
</reference>
<dbReference type="WBParaSite" id="SCUD_0000577001-mRNA-1">
    <property type="protein sequence ID" value="SCUD_0000577001-mRNA-1"/>
    <property type="gene ID" value="SCUD_0000577001"/>
</dbReference>
<accession>A0A183JST0</accession>
<dbReference type="Proteomes" id="UP000279833">
    <property type="component" value="Unassembled WGS sequence"/>
</dbReference>
<dbReference type="EMBL" id="UZAK01010301">
    <property type="protein sequence ID" value="VDO98243.1"/>
    <property type="molecule type" value="Genomic_DNA"/>
</dbReference>
<evidence type="ECO:0000313" key="3">
    <source>
        <dbReference type="WBParaSite" id="SCUD_0000577001-mRNA-1"/>
    </source>
</evidence>
<evidence type="ECO:0000313" key="1">
    <source>
        <dbReference type="EMBL" id="VDO98243.1"/>
    </source>
</evidence>
<sequence length="80" mass="9106">MRFSWKHKTCTHCGKLSDLYSPLHCFSVCTRGHTVKDDISNGSVAQNEYFGMNSLSKHPITGLRWLSSECIEVSFIQKIL</sequence>
<keyword evidence="2" id="KW-1185">Reference proteome</keyword>
<protein>
    <submittedName>
        <fullName evidence="3">Ovule protein</fullName>
    </submittedName>
</protein>